<evidence type="ECO:0000256" key="1">
    <source>
        <dbReference type="ARBA" id="ARBA00022737"/>
    </source>
</evidence>
<evidence type="ECO:0000313" key="6">
    <source>
        <dbReference type="EMBL" id="GFY93700.1"/>
    </source>
</evidence>
<keyword evidence="7" id="KW-1185">Reference proteome</keyword>
<feature type="domain" description="RRM" evidence="5">
    <location>
        <begin position="116"/>
        <end position="193"/>
    </location>
</feature>
<dbReference type="InterPro" id="IPR012677">
    <property type="entry name" value="Nucleotide-bd_a/b_plait_sf"/>
</dbReference>
<feature type="domain" description="RRM" evidence="5">
    <location>
        <begin position="6"/>
        <end position="82"/>
    </location>
</feature>
<accession>A0A7J0F4U7</accession>
<dbReference type="InterPro" id="IPR000504">
    <property type="entry name" value="RRM_dom"/>
</dbReference>
<feature type="region of interest" description="Disordered" evidence="4">
    <location>
        <begin position="430"/>
        <end position="460"/>
    </location>
</feature>
<proteinExistence type="predicted"/>
<dbReference type="SMART" id="SM00360">
    <property type="entry name" value="RRM"/>
    <property type="match status" value="2"/>
</dbReference>
<name>A0A7J0F4U7_9ERIC</name>
<dbReference type="PANTHER" id="PTHR48032:SF12">
    <property type="entry name" value="RRM DOMAIN-CONTAINING PROTEIN"/>
    <property type="match status" value="1"/>
</dbReference>
<feature type="region of interest" description="Disordered" evidence="4">
    <location>
        <begin position="376"/>
        <end position="400"/>
    </location>
</feature>
<dbReference type="Pfam" id="PF00076">
    <property type="entry name" value="RRM_1"/>
    <property type="match status" value="2"/>
</dbReference>
<dbReference type="Gene3D" id="3.30.70.330">
    <property type="match status" value="2"/>
</dbReference>
<dbReference type="PANTHER" id="PTHR48032">
    <property type="entry name" value="RNA-BINDING PROTEIN MUSASHI HOMOLOG RBP6"/>
    <property type="match status" value="1"/>
</dbReference>
<sequence>MESENGKLFVGGVSQETSEETLIDYFAKYGEIMECEILRDRATGKGRGFGFVTFTDQSVADEVLKHEHIILGRKVEVKLAIPKGEMYHNQCPNQQNNNGSCRNNSNGNCNRPWSTKKIFVGGLPSKLTEEELKGYFERFGAITDAIVMYDKENDRSRGFGFVTFDSEEAVDIALQQKYHTLNGRAVEVKRAEPKDRNKGHICTYNCNDLGLHFERLPVSSRSGLHHDFVTLYNISPSGMLPYGSFTGYYYGANPYGAGYLAGPSNGLGYETFSGTGASNSHWNQISYENPVGYPSYVNGGVYCNGWTSGLVDVTNGNGGSHASATYIANKNCCNETDGDGAAEVSSRVTSGTVDVTNNGVSHASANKNCCNEIDGDGDAEVSSPATSGPVDVSNGNGGSHASATPVANKNCCNGDGDAEVSSCVILQPALPKTDDALPAESNGTEHQKETDCQSTPYKSS</sequence>
<dbReference type="AlphaFoldDB" id="A0A7J0F4U7"/>
<comment type="caution">
    <text evidence="6">The sequence shown here is derived from an EMBL/GenBank/DDBJ whole genome shotgun (WGS) entry which is preliminary data.</text>
</comment>
<dbReference type="EMBL" id="BJWL01000009">
    <property type="protein sequence ID" value="GFY93700.1"/>
    <property type="molecule type" value="Genomic_DNA"/>
</dbReference>
<dbReference type="Proteomes" id="UP000585474">
    <property type="component" value="Unassembled WGS sequence"/>
</dbReference>
<evidence type="ECO:0000256" key="4">
    <source>
        <dbReference type="SAM" id="MobiDB-lite"/>
    </source>
</evidence>
<dbReference type="CDD" id="cd12330">
    <property type="entry name" value="RRM2_Hrp1p"/>
    <property type="match status" value="1"/>
</dbReference>
<dbReference type="SUPFAM" id="SSF54928">
    <property type="entry name" value="RNA-binding domain, RBD"/>
    <property type="match status" value="2"/>
</dbReference>
<dbReference type="InterPro" id="IPR035979">
    <property type="entry name" value="RBD_domain_sf"/>
</dbReference>
<organism evidence="6 7">
    <name type="scientific">Actinidia rufa</name>
    <dbReference type="NCBI Taxonomy" id="165716"/>
    <lineage>
        <taxon>Eukaryota</taxon>
        <taxon>Viridiplantae</taxon>
        <taxon>Streptophyta</taxon>
        <taxon>Embryophyta</taxon>
        <taxon>Tracheophyta</taxon>
        <taxon>Spermatophyta</taxon>
        <taxon>Magnoliopsida</taxon>
        <taxon>eudicotyledons</taxon>
        <taxon>Gunneridae</taxon>
        <taxon>Pentapetalae</taxon>
        <taxon>asterids</taxon>
        <taxon>Ericales</taxon>
        <taxon>Actinidiaceae</taxon>
        <taxon>Actinidia</taxon>
    </lineage>
</organism>
<gene>
    <name evidence="6" type="ORF">Acr_09g0001460</name>
</gene>
<evidence type="ECO:0000256" key="2">
    <source>
        <dbReference type="ARBA" id="ARBA00022884"/>
    </source>
</evidence>
<dbReference type="PROSITE" id="PS50102">
    <property type="entry name" value="RRM"/>
    <property type="match status" value="2"/>
</dbReference>
<reference evidence="6 7" key="1">
    <citation type="submission" date="2019-07" db="EMBL/GenBank/DDBJ databases">
        <title>De Novo Assembly of kiwifruit Actinidia rufa.</title>
        <authorList>
            <person name="Sugita-Konishi S."/>
            <person name="Sato K."/>
            <person name="Mori E."/>
            <person name="Abe Y."/>
            <person name="Kisaki G."/>
            <person name="Hamano K."/>
            <person name="Suezawa K."/>
            <person name="Otani M."/>
            <person name="Fukuda T."/>
            <person name="Manabe T."/>
            <person name="Gomi K."/>
            <person name="Tabuchi M."/>
            <person name="Akimitsu K."/>
            <person name="Kataoka I."/>
        </authorList>
    </citation>
    <scope>NUCLEOTIDE SEQUENCE [LARGE SCALE GENOMIC DNA]</scope>
    <source>
        <strain evidence="7">cv. Fuchu</strain>
    </source>
</reference>
<dbReference type="GO" id="GO:0006417">
    <property type="term" value="P:regulation of translation"/>
    <property type="evidence" value="ECO:0007669"/>
    <property type="project" value="TreeGrafter"/>
</dbReference>
<dbReference type="OrthoDB" id="1875751at2759"/>
<evidence type="ECO:0000256" key="3">
    <source>
        <dbReference type="PROSITE-ProRule" id="PRU00176"/>
    </source>
</evidence>
<protein>
    <submittedName>
        <fullName evidence="6">RNA-binding protein 1</fullName>
    </submittedName>
</protein>
<keyword evidence="1" id="KW-0677">Repeat</keyword>
<keyword evidence="2 3" id="KW-0694">RNA-binding</keyword>
<dbReference type="GO" id="GO:0003729">
    <property type="term" value="F:mRNA binding"/>
    <property type="evidence" value="ECO:0007669"/>
    <property type="project" value="TreeGrafter"/>
</dbReference>
<evidence type="ECO:0000259" key="5">
    <source>
        <dbReference type="PROSITE" id="PS50102"/>
    </source>
</evidence>
<evidence type="ECO:0000313" key="7">
    <source>
        <dbReference type="Proteomes" id="UP000585474"/>
    </source>
</evidence>